<accession>A0ABU0D108</accession>
<dbReference type="Proteomes" id="UP001232343">
    <property type="component" value="Unassembled WGS sequence"/>
</dbReference>
<reference evidence="4 5" key="1">
    <citation type="submission" date="2023-07" db="EMBL/GenBank/DDBJ databases">
        <title>Genomic Encyclopedia of Type Strains, Phase IV (KMG-IV): sequencing the most valuable type-strain genomes for metagenomic binning, comparative biology and taxonomic classification.</title>
        <authorList>
            <person name="Goeker M."/>
        </authorList>
    </citation>
    <scope>NUCLEOTIDE SEQUENCE [LARGE SCALE GENOMIC DNA]</scope>
    <source>
        <strain evidence="4 5">DSM 27848</strain>
    </source>
</reference>
<feature type="domain" description="GerMN" evidence="3">
    <location>
        <begin position="271"/>
        <end position="368"/>
    </location>
</feature>
<comment type="caution">
    <text evidence="4">The sequence shown here is derived from an EMBL/GenBank/DDBJ whole genome shotgun (WGS) entry which is preliminary data.</text>
</comment>
<proteinExistence type="predicted"/>
<keyword evidence="2" id="KW-0812">Transmembrane</keyword>
<dbReference type="EMBL" id="JAUSUO010000001">
    <property type="protein sequence ID" value="MDQ0342092.1"/>
    <property type="molecule type" value="Genomic_DNA"/>
</dbReference>
<keyword evidence="2" id="KW-0472">Membrane</keyword>
<organism evidence="4 5">
    <name type="scientific">Lederbergia wuyishanensis</name>
    <dbReference type="NCBI Taxonomy" id="1347903"/>
    <lineage>
        <taxon>Bacteria</taxon>
        <taxon>Bacillati</taxon>
        <taxon>Bacillota</taxon>
        <taxon>Bacilli</taxon>
        <taxon>Bacillales</taxon>
        <taxon>Bacillaceae</taxon>
        <taxon>Lederbergia</taxon>
    </lineage>
</organism>
<sequence>MRQSDREDDKVVQLFKKLPTVEDKRSMDEIYRNIKLGMNKKQKKPIFVPVLTSVAGLLVFLLIFPFIFQTSPIDYLSSQSKVQESADSGSTMNQAAESRKLEKDMNKADEKITMYTEEAMDVKSTLKTAVYEEETAGKEVYTFGVVTTKDGVAIPITLLEQESTDGDWLKQNREKAKAFNAQAYGFRDFSTLLEAMKINVEAKEAHITINPENRPFFETNEYQLEYMVQYLMRSKNFRVVKFVNENDEPAELSHFGIVPDVEIQKNMKKAYFLYPVSKDSEYLVPADLISDSLADALKDMKNKPNDFYKTVIPDAVSAEVVKEDESDVTIKFDKRIELDQGDQLKNMQLIEGILLTAKEFGKKEVQFENIEPLQWESFQFDQPIKVPIAPNLIKR</sequence>
<feature type="region of interest" description="Disordered" evidence="1">
    <location>
        <begin position="84"/>
        <end position="104"/>
    </location>
</feature>
<evidence type="ECO:0000313" key="4">
    <source>
        <dbReference type="EMBL" id="MDQ0342092.1"/>
    </source>
</evidence>
<evidence type="ECO:0000256" key="2">
    <source>
        <dbReference type="SAM" id="Phobius"/>
    </source>
</evidence>
<gene>
    <name evidence="4" type="ORF">J2S14_000885</name>
</gene>
<dbReference type="RefSeq" id="WP_244680283.1">
    <property type="nucleotide sequence ID" value="NZ_JALIRM010000001.1"/>
</dbReference>
<keyword evidence="2" id="KW-1133">Transmembrane helix</keyword>
<feature type="transmembrane region" description="Helical" evidence="2">
    <location>
        <begin position="46"/>
        <end position="68"/>
    </location>
</feature>
<dbReference type="Pfam" id="PF10646">
    <property type="entry name" value="Germane"/>
    <property type="match status" value="1"/>
</dbReference>
<dbReference type="InterPro" id="IPR019606">
    <property type="entry name" value="GerMN"/>
</dbReference>
<protein>
    <recommendedName>
        <fullName evidence="3">GerMN domain-containing protein</fullName>
    </recommendedName>
</protein>
<evidence type="ECO:0000313" key="5">
    <source>
        <dbReference type="Proteomes" id="UP001232343"/>
    </source>
</evidence>
<name>A0ABU0D108_9BACI</name>
<feature type="compositionally biased region" description="Polar residues" evidence="1">
    <location>
        <begin position="84"/>
        <end position="96"/>
    </location>
</feature>
<keyword evidence="5" id="KW-1185">Reference proteome</keyword>
<evidence type="ECO:0000259" key="3">
    <source>
        <dbReference type="Pfam" id="PF10646"/>
    </source>
</evidence>
<evidence type="ECO:0000256" key="1">
    <source>
        <dbReference type="SAM" id="MobiDB-lite"/>
    </source>
</evidence>